<sequence>MLGKDLAARDAGHHGVRAVLLHVGHDTVIRVLQGGTIRGEHVLVVERREDRADGRLADVAAAPRAEALDHLGEGGDAGDLDGVEQLGARHVDVLAQGGREFDAGLLELASHNLLHKRQARAARGAGLGAGLHLAQVVAALVGDRVPDGARGDVVA</sequence>
<dbReference type="EMBL" id="BSUN01000001">
    <property type="protein sequence ID" value="GMA34289.1"/>
    <property type="molecule type" value="Genomic_DNA"/>
</dbReference>
<comment type="caution">
    <text evidence="1">The sequence shown here is derived from an EMBL/GenBank/DDBJ whole genome shotgun (WGS) entry which is preliminary data.</text>
</comment>
<accession>A0ABQ6IC11</accession>
<organism evidence="1 2">
    <name type="scientific">Demequina litorisediminis</name>
    <dbReference type="NCBI Taxonomy" id="1849022"/>
    <lineage>
        <taxon>Bacteria</taxon>
        <taxon>Bacillati</taxon>
        <taxon>Actinomycetota</taxon>
        <taxon>Actinomycetes</taxon>
        <taxon>Micrococcales</taxon>
        <taxon>Demequinaceae</taxon>
        <taxon>Demequina</taxon>
    </lineage>
</organism>
<reference evidence="2" key="1">
    <citation type="journal article" date="2019" name="Int. J. Syst. Evol. Microbiol.">
        <title>The Global Catalogue of Microorganisms (GCM) 10K type strain sequencing project: providing services to taxonomists for standard genome sequencing and annotation.</title>
        <authorList>
            <consortium name="The Broad Institute Genomics Platform"/>
            <consortium name="The Broad Institute Genome Sequencing Center for Infectious Disease"/>
            <person name="Wu L."/>
            <person name="Ma J."/>
        </authorList>
    </citation>
    <scope>NUCLEOTIDE SEQUENCE [LARGE SCALE GENOMIC DNA]</scope>
    <source>
        <strain evidence="2">NBRC 112299</strain>
    </source>
</reference>
<protein>
    <submittedName>
        <fullName evidence="1">Uncharacterized protein</fullName>
    </submittedName>
</protein>
<evidence type="ECO:0000313" key="1">
    <source>
        <dbReference type="EMBL" id="GMA34289.1"/>
    </source>
</evidence>
<evidence type="ECO:0000313" key="2">
    <source>
        <dbReference type="Proteomes" id="UP001157125"/>
    </source>
</evidence>
<dbReference type="Proteomes" id="UP001157125">
    <property type="component" value="Unassembled WGS sequence"/>
</dbReference>
<gene>
    <name evidence="1" type="ORF">GCM10025876_04930</name>
</gene>
<keyword evidence="2" id="KW-1185">Reference proteome</keyword>
<proteinExistence type="predicted"/>
<name>A0ABQ6IC11_9MICO</name>